<organism evidence="1 2">
    <name type="scientific">Romanomermis culicivorax</name>
    <name type="common">Nematode worm</name>
    <dbReference type="NCBI Taxonomy" id="13658"/>
    <lineage>
        <taxon>Eukaryota</taxon>
        <taxon>Metazoa</taxon>
        <taxon>Ecdysozoa</taxon>
        <taxon>Nematoda</taxon>
        <taxon>Enoplea</taxon>
        <taxon>Dorylaimia</taxon>
        <taxon>Mermithida</taxon>
        <taxon>Mermithoidea</taxon>
        <taxon>Mermithidae</taxon>
        <taxon>Romanomermis</taxon>
    </lineage>
</organism>
<name>A0A915JW90_ROMCU</name>
<sequence length="199" mass="22510">MDATNCQPASSRMKKTNDSLRTCLENINAVLMPSAGDIQVRNAKKTKWEQATDEAKSQLLIQSCFVSKVHIILRDSAANMKKAIKDLEFERVSCTRHQLNLDVNDAIGKPFLIKKMIRDCKKIVGLMNQSDPARKTFKVIQKEINIEKLPHKLLQVTLLKQGFGLSKFVLARKILNLGAKWPVEQNAKNPAPKKDDRKC</sequence>
<reference evidence="2" key="1">
    <citation type="submission" date="2022-11" db="UniProtKB">
        <authorList>
            <consortium name="WormBaseParasite"/>
        </authorList>
    </citation>
    <scope>IDENTIFICATION</scope>
</reference>
<dbReference type="AlphaFoldDB" id="A0A915JW90"/>
<dbReference type="InterPro" id="IPR012337">
    <property type="entry name" value="RNaseH-like_sf"/>
</dbReference>
<keyword evidence="1" id="KW-1185">Reference proteome</keyword>
<accession>A0A915JW90</accession>
<proteinExistence type="predicted"/>
<dbReference type="Proteomes" id="UP000887565">
    <property type="component" value="Unplaced"/>
</dbReference>
<protein>
    <submittedName>
        <fullName evidence="2">Uncharacterized protein</fullName>
    </submittedName>
</protein>
<dbReference type="SUPFAM" id="SSF53098">
    <property type="entry name" value="Ribonuclease H-like"/>
    <property type="match status" value="1"/>
</dbReference>
<evidence type="ECO:0000313" key="1">
    <source>
        <dbReference type="Proteomes" id="UP000887565"/>
    </source>
</evidence>
<evidence type="ECO:0000313" key="2">
    <source>
        <dbReference type="WBParaSite" id="nRc.2.0.1.t30586-RA"/>
    </source>
</evidence>
<dbReference type="WBParaSite" id="nRc.2.0.1.t30586-RA">
    <property type="protein sequence ID" value="nRc.2.0.1.t30586-RA"/>
    <property type="gene ID" value="nRc.2.0.1.g30586"/>
</dbReference>